<protein>
    <submittedName>
        <fullName evidence="2">Uncharacterized protein</fullName>
    </submittedName>
</protein>
<feature type="region of interest" description="Disordered" evidence="1">
    <location>
        <begin position="30"/>
        <end position="54"/>
    </location>
</feature>
<dbReference type="EMBL" id="JACEIK010009399">
    <property type="protein sequence ID" value="MCE3052296.1"/>
    <property type="molecule type" value="Genomic_DNA"/>
</dbReference>
<organism evidence="2 3">
    <name type="scientific">Datura stramonium</name>
    <name type="common">Jimsonweed</name>
    <name type="synonym">Common thornapple</name>
    <dbReference type="NCBI Taxonomy" id="4076"/>
    <lineage>
        <taxon>Eukaryota</taxon>
        <taxon>Viridiplantae</taxon>
        <taxon>Streptophyta</taxon>
        <taxon>Embryophyta</taxon>
        <taxon>Tracheophyta</taxon>
        <taxon>Spermatophyta</taxon>
        <taxon>Magnoliopsida</taxon>
        <taxon>eudicotyledons</taxon>
        <taxon>Gunneridae</taxon>
        <taxon>Pentapetalae</taxon>
        <taxon>asterids</taxon>
        <taxon>lamiids</taxon>
        <taxon>Solanales</taxon>
        <taxon>Solanaceae</taxon>
        <taxon>Solanoideae</taxon>
        <taxon>Datureae</taxon>
        <taxon>Datura</taxon>
    </lineage>
</organism>
<name>A0ABS8WN77_DATST</name>
<evidence type="ECO:0000313" key="3">
    <source>
        <dbReference type="Proteomes" id="UP000823775"/>
    </source>
</evidence>
<reference evidence="2 3" key="1">
    <citation type="journal article" date="2021" name="BMC Genomics">
        <title>Datura genome reveals duplications of psychoactive alkaloid biosynthetic genes and high mutation rate following tissue culture.</title>
        <authorList>
            <person name="Rajewski A."/>
            <person name="Carter-House D."/>
            <person name="Stajich J."/>
            <person name="Litt A."/>
        </authorList>
    </citation>
    <scope>NUCLEOTIDE SEQUENCE [LARGE SCALE GENOMIC DNA]</scope>
    <source>
        <strain evidence="2">AR-01</strain>
    </source>
</reference>
<feature type="non-terminal residue" evidence="2">
    <location>
        <position position="1"/>
    </location>
</feature>
<evidence type="ECO:0000256" key="1">
    <source>
        <dbReference type="SAM" id="MobiDB-lite"/>
    </source>
</evidence>
<sequence length="54" mass="6097">RERARGGANLGVLKLWWSEKRERGREGEVVRVPGDGEEGGVRGEAAGHWRKWRG</sequence>
<accession>A0ABS8WN77</accession>
<evidence type="ECO:0000313" key="2">
    <source>
        <dbReference type="EMBL" id="MCE3052296.1"/>
    </source>
</evidence>
<dbReference type="Proteomes" id="UP000823775">
    <property type="component" value="Unassembled WGS sequence"/>
</dbReference>
<comment type="caution">
    <text evidence="2">The sequence shown here is derived from an EMBL/GenBank/DDBJ whole genome shotgun (WGS) entry which is preliminary data.</text>
</comment>
<proteinExistence type="predicted"/>
<gene>
    <name evidence="2" type="ORF">HAX54_052109</name>
</gene>
<keyword evidence="3" id="KW-1185">Reference proteome</keyword>